<evidence type="ECO:0000313" key="2">
    <source>
        <dbReference type="EMBL" id="SKA09678.1"/>
    </source>
</evidence>
<accession>A0A1T4R246</accession>
<keyword evidence="3" id="KW-1185">Reference proteome</keyword>
<feature type="transmembrane region" description="Helical" evidence="1">
    <location>
        <begin position="12"/>
        <end position="32"/>
    </location>
</feature>
<evidence type="ECO:0000256" key="1">
    <source>
        <dbReference type="SAM" id="Phobius"/>
    </source>
</evidence>
<dbReference type="Proteomes" id="UP000190061">
    <property type="component" value="Unassembled WGS sequence"/>
</dbReference>
<reference evidence="2 3" key="1">
    <citation type="submission" date="2017-02" db="EMBL/GenBank/DDBJ databases">
        <authorList>
            <person name="Peterson S.W."/>
        </authorList>
    </citation>
    <scope>NUCLEOTIDE SEQUENCE [LARGE SCALE GENOMIC DNA]</scope>
    <source>
        <strain evidence="2 3">DSM 21749</strain>
    </source>
</reference>
<sequence>MRPAAAKTWMPWALLVLGTCGFLAAWLSLGFFNGRENSWMAVLAALDVALMLRLGRWRPGPWRATLAMLATAVIIVLAYWGLIAGQLGLMLGLSPWESSTRLGAEHAWTLAKLANGGWDWALLALSLPVAAVAAR</sequence>
<evidence type="ECO:0000313" key="3">
    <source>
        <dbReference type="Proteomes" id="UP000190061"/>
    </source>
</evidence>
<keyword evidence="1" id="KW-1133">Transmembrane helix</keyword>
<protein>
    <submittedName>
        <fullName evidence="2">Uncharacterized protein</fullName>
    </submittedName>
</protein>
<dbReference type="EMBL" id="FUXP01000006">
    <property type="protein sequence ID" value="SKA09678.1"/>
    <property type="molecule type" value="Genomic_DNA"/>
</dbReference>
<name>A0A1T4R246_9GAMM</name>
<dbReference type="AlphaFoldDB" id="A0A1T4R246"/>
<organism evidence="2 3">
    <name type="scientific">Lysobacter spongiicola DSM 21749</name>
    <dbReference type="NCBI Taxonomy" id="1122188"/>
    <lineage>
        <taxon>Bacteria</taxon>
        <taxon>Pseudomonadati</taxon>
        <taxon>Pseudomonadota</taxon>
        <taxon>Gammaproteobacteria</taxon>
        <taxon>Lysobacterales</taxon>
        <taxon>Lysobacteraceae</taxon>
        <taxon>Novilysobacter</taxon>
    </lineage>
</organism>
<keyword evidence="1" id="KW-0472">Membrane</keyword>
<feature type="transmembrane region" description="Helical" evidence="1">
    <location>
        <begin position="66"/>
        <end position="93"/>
    </location>
</feature>
<proteinExistence type="predicted"/>
<gene>
    <name evidence="2" type="ORF">SAMN02745674_01924</name>
</gene>
<keyword evidence="1" id="KW-0812">Transmembrane</keyword>